<evidence type="ECO:0000313" key="1">
    <source>
        <dbReference type="EMBL" id="SKB47846.1"/>
    </source>
</evidence>
<dbReference type="RefSeq" id="WP_079556350.1">
    <property type="nucleotide sequence ID" value="NZ_CP021904.1"/>
</dbReference>
<dbReference type="KEGG" id="asx:CDL62_11165"/>
<dbReference type="InterPro" id="IPR014127">
    <property type="entry name" value="CHP02757"/>
</dbReference>
<dbReference type="STRING" id="889453.SAMN03080601_00551"/>
<evidence type="ECO:0000313" key="2">
    <source>
        <dbReference type="Proteomes" id="UP000191055"/>
    </source>
</evidence>
<dbReference type="AlphaFoldDB" id="A0A1T5BKU2"/>
<keyword evidence="2" id="KW-1185">Reference proteome</keyword>
<reference evidence="1 2" key="1">
    <citation type="submission" date="2017-02" db="EMBL/GenBank/DDBJ databases">
        <authorList>
            <person name="Peterson S.W."/>
        </authorList>
    </citation>
    <scope>NUCLEOTIDE SEQUENCE [LARGE SCALE GENOMIC DNA]</scope>
    <source>
        <strain evidence="1 2">DSM 24412</strain>
    </source>
</reference>
<dbReference type="NCBIfam" id="TIGR02757">
    <property type="entry name" value="TIGR02757 family protein"/>
    <property type="match status" value="1"/>
</dbReference>
<dbReference type="Pfam" id="PF09674">
    <property type="entry name" value="DUF2400"/>
    <property type="match status" value="1"/>
</dbReference>
<accession>A0A1T5BKU2</accession>
<proteinExistence type="predicted"/>
<name>A0A1T5BKU2_9BACT</name>
<dbReference type="OrthoDB" id="9773332at2"/>
<sequence>MGSLNNIAQQTIEFLNTKAAFYHAPWFIKDDPISIPHRFSRKEDIEISAFLTATITWGQRKMILQKSSLLMELMENNPHDFLKNAGHQEFQKFNSFVYRTFNHVDCIYFLSTLRNIYRHHGGLEELFLKGYKTNQCIFDALVSFRQFFTSFSPMPRTGKHLANVEKASAAKRLNMFLRWMVRPDQGVDFGIWKKIDPAHLMIPLDVHVARVARNLGILQRKQNDWKAVEELTQMLKNIRPHDPVFYDYALFGSGVYEK</sequence>
<dbReference type="Proteomes" id="UP000191055">
    <property type="component" value="Unassembled WGS sequence"/>
</dbReference>
<dbReference type="EMBL" id="FUYV01000002">
    <property type="protein sequence ID" value="SKB47846.1"/>
    <property type="molecule type" value="Genomic_DNA"/>
</dbReference>
<gene>
    <name evidence="1" type="ORF">SAMN03080601_00551</name>
</gene>
<protein>
    <submittedName>
        <fullName evidence="1">TIGR02757 family protein</fullName>
    </submittedName>
</protein>
<organism evidence="1 2">
    <name type="scientific">Alkalitalea saponilacus</name>
    <dbReference type="NCBI Taxonomy" id="889453"/>
    <lineage>
        <taxon>Bacteria</taxon>
        <taxon>Pseudomonadati</taxon>
        <taxon>Bacteroidota</taxon>
        <taxon>Bacteroidia</taxon>
        <taxon>Marinilabiliales</taxon>
        <taxon>Marinilabiliaceae</taxon>
        <taxon>Alkalitalea</taxon>
    </lineage>
</organism>